<accession>A0AAV3ZJ42</accession>
<protein>
    <submittedName>
        <fullName evidence="2">Uncharacterized protein</fullName>
    </submittedName>
</protein>
<evidence type="ECO:0000313" key="3">
    <source>
        <dbReference type="Proteomes" id="UP000735302"/>
    </source>
</evidence>
<dbReference type="AlphaFoldDB" id="A0AAV3ZJ42"/>
<reference evidence="2 3" key="1">
    <citation type="journal article" date="2021" name="Elife">
        <title>Chloroplast acquisition without the gene transfer in kleptoplastic sea slugs, Plakobranchus ocellatus.</title>
        <authorList>
            <person name="Maeda T."/>
            <person name="Takahashi S."/>
            <person name="Yoshida T."/>
            <person name="Shimamura S."/>
            <person name="Takaki Y."/>
            <person name="Nagai Y."/>
            <person name="Toyoda A."/>
            <person name="Suzuki Y."/>
            <person name="Arimoto A."/>
            <person name="Ishii H."/>
            <person name="Satoh N."/>
            <person name="Nishiyama T."/>
            <person name="Hasebe M."/>
            <person name="Maruyama T."/>
            <person name="Minagawa J."/>
            <person name="Obokata J."/>
            <person name="Shigenobu S."/>
        </authorList>
    </citation>
    <scope>NUCLEOTIDE SEQUENCE [LARGE SCALE GENOMIC DNA]</scope>
</reference>
<gene>
    <name evidence="2" type="ORF">PoB_002247600</name>
</gene>
<organism evidence="2 3">
    <name type="scientific">Plakobranchus ocellatus</name>
    <dbReference type="NCBI Taxonomy" id="259542"/>
    <lineage>
        <taxon>Eukaryota</taxon>
        <taxon>Metazoa</taxon>
        <taxon>Spiralia</taxon>
        <taxon>Lophotrochozoa</taxon>
        <taxon>Mollusca</taxon>
        <taxon>Gastropoda</taxon>
        <taxon>Heterobranchia</taxon>
        <taxon>Euthyneura</taxon>
        <taxon>Panpulmonata</taxon>
        <taxon>Sacoglossa</taxon>
        <taxon>Placobranchoidea</taxon>
        <taxon>Plakobranchidae</taxon>
        <taxon>Plakobranchus</taxon>
    </lineage>
</organism>
<keyword evidence="3" id="KW-1185">Reference proteome</keyword>
<feature type="compositionally biased region" description="Polar residues" evidence="1">
    <location>
        <begin position="1"/>
        <end position="21"/>
    </location>
</feature>
<dbReference type="Proteomes" id="UP000735302">
    <property type="component" value="Unassembled WGS sequence"/>
</dbReference>
<dbReference type="EMBL" id="BLXT01002595">
    <property type="protein sequence ID" value="GFN95970.1"/>
    <property type="molecule type" value="Genomic_DNA"/>
</dbReference>
<evidence type="ECO:0000313" key="2">
    <source>
        <dbReference type="EMBL" id="GFN95970.1"/>
    </source>
</evidence>
<name>A0AAV3ZJ42_9GAST</name>
<sequence length="79" mass="8537">MTGQEIRADNSQVPTSFSLPNQGEVATLSPGSFRPGAEARPGRSSQGGSSFYTEYKPRFAVCSSNLQTCQVTARLRPNR</sequence>
<feature type="region of interest" description="Disordered" evidence="1">
    <location>
        <begin position="1"/>
        <end position="50"/>
    </location>
</feature>
<evidence type="ECO:0000256" key="1">
    <source>
        <dbReference type="SAM" id="MobiDB-lite"/>
    </source>
</evidence>
<proteinExistence type="predicted"/>
<comment type="caution">
    <text evidence="2">The sequence shown here is derived from an EMBL/GenBank/DDBJ whole genome shotgun (WGS) entry which is preliminary data.</text>
</comment>